<dbReference type="EMBL" id="SWLB01000020">
    <property type="protein sequence ID" value="KAF3325295.1"/>
    <property type="molecule type" value="Genomic_DNA"/>
</dbReference>
<accession>A0A833QHY2</accession>
<dbReference type="InterPro" id="IPR033326">
    <property type="entry name" value="BAH1"/>
</dbReference>
<name>A0A833QHY2_9POAL</name>
<evidence type="ECO:0000313" key="1">
    <source>
        <dbReference type="EMBL" id="KAF3325295.1"/>
    </source>
</evidence>
<dbReference type="Proteomes" id="UP000623129">
    <property type="component" value="Unassembled WGS sequence"/>
</dbReference>
<organism evidence="1 2">
    <name type="scientific">Carex littledalei</name>
    <dbReference type="NCBI Taxonomy" id="544730"/>
    <lineage>
        <taxon>Eukaryota</taxon>
        <taxon>Viridiplantae</taxon>
        <taxon>Streptophyta</taxon>
        <taxon>Embryophyta</taxon>
        <taxon>Tracheophyta</taxon>
        <taxon>Spermatophyta</taxon>
        <taxon>Magnoliopsida</taxon>
        <taxon>Liliopsida</taxon>
        <taxon>Poales</taxon>
        <taxon>Cyperaceae</taxon>
        <taxon>Cyperoideae</taxon>
        <taxon>Cariceae</taxon>
        <taxon>Carex</taxon>
        <taxon>Carex subgen. Euthyceras</taxon>
    </lineage>
</organism>
<sequence length="92" mass="10530">MSAVVGCFNNRAKKLLEMHLSSGFKKIVLWFFGNSYSSHESLIQEGKDLVTYAIINAIAMRKILKKYDKASVVFFDSFACMTLENLYLPLQR</sequence>
<protein>
    <submittedName>
        <fullName evidence="1">Putative E3 ubiquitin-protein ligase BAH1-like 1</fullName>
    </submittedName>
</protein>
<reference evidence="1" key="1">
    <citation type="submission" date="2020-01" db="EMBL/GenBank/DDBJ databases">
        <title>Genome sequence of Kobresia littledalei, the first chromosome-level genome in the family Cyperaceae.</title>
        <authorList>
            <person name="Qu G."/>
        </authorList>
    </citation>
    <scope>NUCLEOTIDE SEQUENCE</scope>
    <source>
        <strain evidence="1">C.B.Clarke</strain>
        <tissue evidence="1">Leaf</tissue>
    </source>
</reference>
<keyword evidence="2" id="KW-1185">Reference proteome</keyword>
<proteinExistence type="predicted"/>
<dbReference type="PANTHER" id="PTHR46764">
    <property type="entry name" value="E3 UBIQUITIN-PROTEIN LIGASE BAH1"/>
    <property type="match status" value="1"/>
</dbReference>
<gene>
    <name evidence="1" type="ORF">FCM35_KLT10366</name>
</gene>
<dbReference type="PANTHER" id="PTHR46764:SF1">
    <property type="entry name" value="E3 UBIQUITIN-PROTEIN LIGASE NLA"/>
    <property type="match status" value="1"/>
</dbReference>
<evidence type="ECO:0000313" key="2">
    <source>
        <dbReference type="Proteomes" id="UP000623129"/>
    </source>
</evidence>
<comment type="caution">
    <text evidence="1">The sequence shown here is derived from an EMBL/GenBank/DDBJ whole genome shotgun (WGS) entry which is preliminary data.</text>
</comment>
<dbReference type="OrthoDB" id="6105938at2759"/>
<dbReference type="AlphaFoldDB" id="A0A833QHY2"/>